<gene>
    <name evidence="2" type="ORF">SAMN04490239_3427</name>
</gene>
<sequence>MKLRRFVTTSALLVGALAAGSGVAIAEPVAEPGADIAYETRVEDRAVVTKIDAGAFVVSSDRKSVSLEDGAGNAVLSLPLAYRFDGLQFPFDEKVSEDGKTLTLTPVIDRAKATPIADADLPLSDVASVEENTRAQANFGQQLALASAVGGLAGTVVGGAIGLVGLIAGPVALATVPVFAAVGAIAGTVIVGGPTLVVAGIQLAQTLTAPDGTTVWAKNDKGSK</sequence>
<dbReference type="OrthoDB" id="4550407at2"/>
<proteinExistence type="predicted"/>
<protein>
    <recommendedName>
        <fullName evidence="1">DUF8020 domain-containing protein</fullName>
    </recommendedName>
</protein>
<reference evidence="3" key="1">
    <citation type="submission" date="2016-10" db="EMBL/GenBank/DDBJ databases">
        <authorList>
            <person name="Varghese N."/>
            <person name="Submissions S."/>
        </authorList>
    </citation>
    <scope>NUCLEOTIDE SEQUENCE [LARGE SCALE GENOMIC DNA]</scope>
    <source>
        <strain evidence="3">DSM 44498</strain>
    </source>
</reference>
<dbReference type="InterPro" id="IPR058333">
    <property type="entry name" value="DUF8020"/>
</dbReference>
<keyword evidence="3" id="KW-1185">Reference proteome</keyword>
<dbReference type="Pfam" id="PF26059">
    <property type="entry name" value="DUF8020"/>
    <property type="match status" value="1"/>
</dbReference>
<dbReference type="Proteomes" id="UP000183561">
    <property type="component" value="Unassembled WGS sequence"/>
</dbReference>
<name>A0A1H4R0C1_9NOCA</name>
<accession>A0A1H4R0C1</accession>
<evidence type="ECO:0000313" key="3">
    <source>
        <dbReference type="Proteomes" id="UP000183561"/>
    </source>
</evidence>
<organism evidence="2 3">
    <name type="scientific">Rhodococcus koreensis</name>
    <dbReference type="NCBI Taxonomy" id="99653"/>
    <lineage>
        <taxon>Bacteria</taxon>
        <taxon>Bacillati</taxon>
        <taxon>Actinomycetota</taxon>
        <taxon>Actinomycetes</taxon>
        <taxon>Mycobacteriales</taxon>
        <taxon>Nocardiaceae</taxon>
        <taxon>Rhodococcus</taxon>
    </lineage>
</organism>
<dbReference type="AlphaFoldDB" id="A0A1H4R0C1"/>
<feature type="domain" description="DUF8020" evidence="1">
    <location>
        <begin position="36"/>
        <end position="107"/>
    </location>
</feature>
<dbReference type="RefSeq" id="WP_072937437.1">
    <property type="nucleotide sequence ID" value="NZ_CP070609.1"/>
</dbReference>
<evidence type="ECO:0000259" key="1">
    <source>
        <dbReference type="Pfam" id="PF26059"/>
    </source>
</evidence>
<evidence type="ECO:0000313" key="2">
    <source>
        <dbReference type="EMBL" id="SEC25369.1"/>
    </source>
</evidence>
<dbReference type="EMBL" id="FNSV01000005">
    <property type="protein sequence ID" value="SEC25369.1"/>
    <property type="molecule type" value="Genomic_DNA"/>
</dbReference>